<dbReference type="Proteomes" id="UP000075243">
    <property type="component" value="Unassembled WGS sequence"/>
</dbReference>
<organism evidence="1 2">
    <name type="scientific">Cajanus cajan</name>
    <name type="common">Pigeon pea</name>
    <name type="synonym">Cajanus indicus</name>
    <dbReference type="NCBI Taxonomy" id="3821"/>
    <lineage>
        <taxon>Eukaryota</taxon>
        <taxon>Viridiplantae</taxon>
        <taxon>Streptophyta</taxon>
        <taxon>Embryophyta</taxon>
        <taxon>Tracheophyta</taxon>
        <taxon>Spermatophyta</taxon>
        <taxon>Magnoliopsida</taxon>
        <taxon>eudicotyledons</taxon>
        <taxon>Gunneridae</taxon>
        <taxon>Pentapetalae</taxon>
        <taxon>rosids</taxon>
        <taxon>fabids</taxon>
        <taxon>Fabales</taxon>
        <taxon>Fabaceae</taxon>
        <taxon>Papilionoideae</taxon>
        <taxon>50 kb inversion clade</taxon>
        <taxon>NPAAA clade</taxon>
        <taxon>indigoferoid/millettioid clade</taxon>
        <taxon>Phaseoleae</taxon>
        <taxon>Cajanus</taxon>
    </lineage>
</organism>
<protein>
    <submittedName>
        <fullName evidence="1">Uncharacterized protein</fullName>
    </submittedName>
</protein>
<accession>A0A151S5K3</accession>
<evidence type="ECO:0000313" key="2">
    <source>
        <dbReference type="Proteomes" id="UP000075243"/>
    </source>
</evidence>
<dbReference type="EMBL" id="KQ483462">
    <property type="protein sequence ID" value="KYP50093.1"/>
    <property type="molecule type" value="Genomic_DNA"/>
</dbReference>
<reference evidence="1" key="1">
    <citation type="journal article" date="2012" name="Nat. Biotechnol.">
        <title>Draft genome sequence of pigeonpea (Cajanus cajan), an orphan legume crop of resource-poor farmers.</title>
        <authorList>
            <person name="Varshney R.K."/>
            <person name="Chen W."/>
            <person name="Li Y."/>
            <person name="Bharti A.K."/>
            <person name="Saxena R.K."/>
            <person name="Schlueter J.A."/>
            <person name="Donoghue M.T."/>
            <person name="Azam S."/>
            <person name="Fan G."/>
            <person name="Whaley A.M."/>
            <person name="Farmer A.D."/>
            <person name="Sheridan J."/>
            <person name="Iwata A."/>
            <person name="Tuteja R."/>
            <person name="Penmetsa R.V."/>
            <person name="Wu W."/>
            <person name="Upadhyaya H.D."/>
            <person name="Yang S.P."/>
            <person name="Shah T."/>
            <person name="Saxena K.B."/>
            <person name="Michael T."/>
            <person name="McCombie W.R."/>
            <person name="Yang B."/>
            <person name="Zhang G."/>
            <person name="Yang H."/>
            <person name="Wang J."/>
            <person name="Spillane C."/>
            <person name="Cook D.R."/>
            <person name="May G.D."/>
            <person name="Xu X."/>
            <person name="Jackson S.A."/>
        </authorList>
    </citation>
    <scope>NUCLEOTIDE SEQUENCE [LARGE SCALE GENOMIC DNA]</scope>
</reference>
<dbReference type="AlphaFoldDB" id="A0A151S5K3"/>
<keyword evidence="2" id="KW-1185">Reference proteome</keyword>
<sequence length="56" mass="7016">MYENILVKKEFLWFKKSRCKWLLLGYRNTKYFHGTTIWRHKNKIFMLQIRRGLGSH</sequence>
<dbReference type="Gramene" id="C.cajan_30132.t">
    <property type="protein sequence ID" value="C.cajan_30132.t.cds1"/>
    <property type="gene ID" value="C.cajan_30132"/>
</dbReference>
<evidence type="ECO:0000313" key="1">
    <source>
        <dbReference type="EMBL" id="KYP50093.1"/>
    </source>
</evidence>
<name>A0A151S5K3_CAJCA</name>
<proteinExistence type="predicted"/>
<gene>
    <name evidence="1" type="ORF">KK1_028168</name>
</gene>